<evidence type="ECO:0000313" key="8">
    <source>
        <dbReference type="EMBL" id="KAK2172418.1"/>
    </source>
</evidence>
<evidence type="ECO:0000259" key="7">
    <source>
        <dbReference type="Pfam" id="PF17917"/>
    </source>
</evidence>
<evidence type="ECO:0000256" key="3">
    <source>
        <dbReference type="ARBA" id="ARBA00022722"/>
    </source>
</evidence>
<dbReference type="InterPro" id="IPR043502">
    <property type="entry name" value="DNA/RNA_pol_sf"/>
</dbReference>
<feature type="domain" description="Reverse transcriptase RNase H-like" evidence="7">
    <location>
        <begin position="16"/>
        <end position="103"/>
    </location>
</feature>
<dbReference type="GO" id="GO:0016787">
    <property type="term" value="F:hydrolase activity"/>
    <property type="evidence" value="ECO:0007669"/>
    <property type="project" value="UniProtKB-KW"/>
</dbReference>
<dbReference type="GO" id="GO:0004519">
    <property type="term" value="F:endonuclease activity"/>
    <property type="evidence" value="ECO:0007669"/>
    <property type="project" value="UniProtKB-KW"/>
</dbReference>
<sequence>MTSRNRCASSAMRCDGGLGAGLLHDGLPVVYASRALTVTERNYAQIEELLAIVFAWEKFDQYVYGKEKVHVQSDHKPLEVIFKKPLVTAPKRFQRMLLRLQRYSLDETYTRGSEMYIADTMSRAYVPGEPSIHAVALAKMDMIEGLSVTPRRLEELRAATASDCALRKLMQVTMKGWPAPRRSCVLECAT</sequence>
<comment type="caution">
    <text evidence="8">The sequence shown here is derived from an EMBL/GenBank/DDBJ whole genome shotgun (WGS) entry which is preliminary data.</text>
</comment>
<dbReference type="Proteomes" id="UP001209878">
    <property type="component" value="Unassembled WGS sequence"/>
</dbReference>
<proteinExistence type="predicted"/>
<name>A0AAD9NKZ8_RIDPI</name>
<dbReference type="GO" id="GO:0003964">
    <property type="term" value="F:RNA-directed DNA polymerase activity"/>
    <property type="evidence" value="ECO:0007669"/>
    <property type="project" value="UniProtKB-KW"/>
</dbReference>
<evidence type="ECO:0000313" key="9">
    <source>
        <dbReference type="Proteomes" id="UP001209878"/>
    </source>
</evidence>
<evidence type="ECO:0000256" key="6">
    <source>
        <dbReference type="ARBA" id="ARBA00022918"/>
    </source>
</evidence>
<accession>A0AAD9NKZ8</accession>
<dbReference type="SUPFAM" id="SSF56672">
    <property type="entry name" value="DNA/RNA polymerases"/>
    <property type="match status" value="1"/>
</dbReference>
<evidence type="ECO:0000256" key="4">
    <source>
        <dbReference type="ARBA" id="ARBA00022759"/>
    </source>
</evidence>
<keyword evidence="9" id="KW-1185">Reference proteome</keyword>
<dbReference type="CDD" id="cd09274">
    <property type="entry name" value="RNase_HI_RT_Ty3"/>
    <property type="match status" value="1"/>
</dbReference>
<dbReference type="InterPro" id="IPR050951">
    <property type="entry name" value="Retrovirus_Pol_polyprotein"/>
</dbReference>
<reference evidence="8" key="1">
    <citation type="journal article" date="2023" name="Mol. Biol. Evol.">
        <title>Third-Generation Sequencing Reveals the Adaptive Role of the Epigenome in Three Deep-Sea Polychaetes.</title>
        <authorList>
            <person name="Perez M."/>
            <person name="Aroh O."/>
            <person name="Sun Y."/>
            <person name="Lan Y."/>
            <person name="Juniper S.K."/>
            <person name="Young C.R."/>
            <person name="Angers B."/>
            <person name="Qian P.Y."/>
        </authorList>
    </citation>
    <scope>NUCLEOTIDE SEQUENCE</scope>
    <source>
        <strain evidence="8">R07B-5</strain>
    </source>
</reference>
<keyword evidence="3" id="KW-0540">Nuclease</keyword>
<organism evidence="8 9">
    <name type="scientific">Ridgeia piscesae</name>
    <name type="common">Tubeworm</name>
    <dbReference type="NCBI Taxonomy" id="27915"/>
    <lineage>
        <taxon>Eukaryota</taxon>
        <taxon>Metazoa</taxon>
        <taxon>Spiralia</taxon>
        <taxon>Lophotrochozoa</taxon>
        <taxon>Annelida</taxon>
        <taxon>Polychaeta</taxon>
        <taxon>Sedentaria</taxon>
        <taxon>Canalipalpata</taxon>
        <taxon>Sabellida</taxon>
        <taxon>Siboglinidae</taxon>
        <taxon>Ridgeia</taxon>
    </lineage>
</organism>
<evidence type="ECO:0000256" key="5">
    <source>
        <dbReference type="ARBA" id="ARBA00022801"/>
    </source>
</evidence>
<evidence type="ECO:0000256" key="1">
    <source>
        <dbReference type="ARBA" id="ARBA00022679"/>
    </source>
</evidence>
<keyword evidence="2" id="KW-0548">Nucleotidyltransferase</keyword>
<evidence type="ECO:0000256" key="2">
    <source>
        <dbReference type="ARBA" id="ARBA00022695"/>
    </source>
</evidence>
<dbReference type="AlphaFoldDB" id="A0AAD9NKZ8"/>
<dbReference type="Pfam" id="PF17917">
    <property type="entry name" value="RT_RNaseH"/>
    <property type="match status" value="1"/>
</dbReference>
<dbReference type="PANTHER" id="PTHR37984">
    <property type="entry name" value="PROTEIN CBG26694"/>
    <property type="match status" value="1"/>
</dbReference>
<keyword evidence="5" id="KW-0378">Hydrolase</keyword>
<gene>
    <name evidence="8" type="ORF">NP493_962g00010</name>
</gene>
<keyword evidence="6" id="KW-0695">RNA-directed DNA polymerase</keyword>
<protein>
    <recommendedName>
        <fullName evidence="7">Reverse transcriptase RNase H-like domain-containing protein</fullName>
    </recommendedName>
</protein>
<dbReference type="EMBL" id="JAODUO010000962">
    <property type="protein sequence ID" value="KAK2172418.1"/>
    <property type="molecule type" value="Genomic_DNA"/>
</dbReference>
<keyword evidence="4" id="KW-0255">Endonuclease</keyword>
<keyword evidence="1" id="KW-0808">Transferase</keyword>
<dbReference type="InterPro" id="IPR041373">
    <property type="entry name" value="RT_RNaseH"/>
</dbReference>
<dbReference type="PANTHER" id="PTHR37984:SF8">
    <property type="entry name" value="CCHC-TYPE DOMAIN-CONTAINING PROTEIN"/>
    <property type="match status" value="1"/>
</dbReference>